<dbReference type="EMBL" id="JANKHO010000646">
    <property type="protein sequence ID" value="KAJ3507582.1"/>
    <property type="molecule type" value="Genomic_DNA"/>
</dbReference>
<dbReference type="AlphaFoldDB" id="A0A9W8MSW7"/>
<evidence type="ECO:0000313" key="3">
    <source>
        <dbReference type="Proteomes" id="UP001148786"/>
    </source>
</evidence>
<proteinExistence type="predicted"/>
<sequence length="301" mass="32774">MITCNLIGGIDRYSLHQRERLRGHEYALLPTQRDYKSRIFGAAFLDDRTVLAGHNEGYIAIIVDKGVNVVGPDRYRISYFKLHSANEPTSIVITGVVQGKPVVFAVGGQGPNSQIFMIEVLYPRPPTTREALYPVVESGEKSEVEALRDLGKKLTGDIEKLVSKKASPSSEDEKPVRGPAKSKGKEEEEEEESGNLRAPLATPNFNALTLAFLGGAALLFGYYRLSVELQGLLQSGIDQSNAIRDASEAMREIAGSLRKDSKAVQDLLNKVAEGTPASHPQVFQGHIADVPDTESLDTGLD</sequence>
<organism evidence="2 3">
    <name type="scientific">Agrocybe chaxingu</name>
    <dbReference type="NCBI Taxonomy" id="84603"/>
    <lineage>
        <taxon>Eukaryota</taxon>
        <taxon>Fungi</taxon>
        <taxon>Dikarya</taxon>
        <taxon>Basidiomycota</taxon>
        <taxon>Agaricomycotina</taxon>
        <taxon>Agaricomycetes</taxon>
        <taxon>Agaricomycetidae</taxon>
        <taxon>Agaricales</taxon>
        <taxon>Agaricineae</taxon>
        <taxon>Strophariaceae</taxon>
        <taxon>Agrocybe</taxon>
    </lineage>
</organism>
<evidence type="ECO:0000313" key="2">
    <source>
        <dbReference type="EMBL" id="KAJ3507582.1"/>
    </source>
</evidence>
<feature type="region of interest" description="Disordered" evidence="1">
    <location>
        <begin position="161"/>
        <end position="198"/>
    </location>
</feature>
<gene>
    <name evidence="2" type="ORF">NLJ89_g6219</name>
</gene>
<keyword evidence="3" id="KW-1185">Reference proteome</keyword>
<accession>A0A9W8MSW7</accession>
<evidence type="ECO:0000256" key="1">
    <source>
        <dbReference type="SAM" id="MobiDB-lite"/>
    </source>
</evidence>
<dbReference type="Proteomes" id="UP001148786">
    <property type="component" value="Unassembled WGS sequence"/>
</dbReference>
<name>A0A9W8MSW7_9AGAR</name>
<reference evidence="2" key="1">
    <citation type="submission" date="2022-07" db="EMBL/GenBank/DDBJ databases">
        <title>Genome Sequence of Agrocybe chaxingu.</title>
        <authorList>
            <person name="Buettner E."/>
        </authorList>
    </citation>
    <scope>NUCLEOTIDE SEQUENCE</scope>
    <source>
        <strain evidence="2">MP-N11</strain>
    </source>
</reference>
<protein>
    <submittedName>
        <fullName evidence="2">Uncharacterized protein</fullName>
    </submittedName>
</protein>
<comment type="caution">
    <text evidence="2">The sequence shown here is derived from an EMBL/GenBank/DDBJ whole genome shotgun (WGS) entry which is preliminary data.</text>
</comment>